<evidence type="ECO:0008006" key="4">
    <source>
        <dbReference type="Google" id="ProtNLM"/>
    </source>
</evidence>
<feature type="compositionally biased region" description="Polar residues" evidence="1">
    <location>
        <begin position="83"/>
        <end position="92"/>
    </location>
</feature>
<feature type="region of interest" description="Disordered" evidence="1">
    <location>
        <begin position="401"/>
        <end position="864"/>
    </location>
</feature>
<feature type="compositionally biased region" description="Basic and acidic residues" evidence="1">
    <location>
        <begin position="508"/>
        <end position="517"/>
    </location>
</feature>
<protein>
    <recommendedName>
        <fullName evidence="4">HTH cro/C1-type domain-containing protein</fullName>
    </recommendedName>
</protein>
<feature type="region of interest" description="Disordered" evidence="1">
    <location>
        <begin position="1086"/>
        <end position="1112"/>
    </location>
</feature>
<feature type="compositionally biased region" description="Polar residues" evidence="1">
    <location>
        <begin position="681"/>
        <end position="703"/>
    </location>
</feature>
<organism evidence="2 3">
    <name type="scientific">Rhodosorus marinus</name>
    <dbReference type="NCBI Taxonomy" id="101924"/>
    <lineage>
        <taxon>Eukaryota</taxon>
        <taxon>Rhodophyta</taxon>
        <taxon>Stylonematophyceae</taxon>
        <taxon>Stylonematales</taxon>
        <taxon>Stylonemataceae</taxon>
        <taxon>Rhodosorus</taxon>
    </lineage>
</organism>
<feature type="compositionally biased region" description="Low complexity" evidence="1">
    <location>
        <begin position="447"/>
        <end position="458"/>
    </location>
</feature>
<accession>A0AAV8ULX6</accession>
<feature type="compositionally biased region" description="Gly residues" evidence="1">
    <location>
        <begin position="763"/>
        <end position="774"/>
    </location>
</feature>
<evidence type="ECO:0000256" key="1">
    <source>
        <dbReference type="SAM" id="MobiDB-lite"/>
    </source>
</evidence>
<feature type="compositionally biased region" description="Basic and acidic residues" evidence="1">
    <location>
        <begin position="430"/>
        <end position="440"/>
    </location>
</feature>
<dbReference type="Proteomes" id="UP001157974">
    <property type="component" value="Unassembled WGS sequence"/>
</dbReference>
<feature type="compositionally biased region" description="Basic and acidic residues" evidence="1">
    <location>
        <begin position="367"/>
        <end position="379"/>
    </location>
</feature>
<comment type="caution">
    <text evidence="2">The sequence shown here is derived from an EMBL/GenBank/DDBJ whole genome shotgun (WGS) entry which is preliminary data.</text>
</comment>
<feature type="region of interest" description="Disordered" evidence="1">
    <location>
        <begin position="1"/>
        <end position="25"/>
    </location>
</feature>
<dbReference type="EMBL" id="JAMWBK010000008">
    <property type="protein sequence ID" value="KAJ8903024.1"/>
    <property type="molecule type" value="Genomic_DNA"/>
</dbReference>
<sequence length="1149" mass="122827">MKPVHERPAQMIAGSFEEQPAPDSFFQDDADMEFDNLDVLLGSVNDHESEQLSQLLRAPADGSNITFANTPAQASVPHEESIGRQQQLSSHPQAALTHAETSHNSDEISTASTQLSAGSKAKGRGSSRKPAARSRKNGTRKPKGGKQASATTPQALPDQTGDALHAQGPASSKRQEHETPKQAGLAGAGANDPQRTPAVTSARSLSQAQNIQQHLMQKGPVNFSDYLMPDSTGTGQLQSQATTQSRENMMGSDEEQMLKQFLEASSGRQLPQFDLSARQQPEVAKNTHWEDFSTGREGKETLMASPPVEKGLQSAKAQDIIDGLGVKQQKGQRGGSTLRRMKSDGSLQVKQQKGGQRKTAEGSGRGKKTEESQLDDLRKSKTFNSISEMAILGSIFDKPEAIGSEQSSKGQATAKQSREDQLAAMMTGKAKPETPVAEKRGGRRQKQQQASAADGSQDPLKFRRASAPTKQVHTDPTAMLSAGKGGSQLQPRTPRSQNPQPYSGEIQRQLERHRHEQMGQQLQKEQQGQQPQQTGQLPGQPVQPGPAGQPVQLGQVGAVGQAGHQWQGFAQLPQGKQQQNAQPQGNSRQKQQGGSAATKRPKFQNPAASAQQVASSIGNKLQEEKPTSVAQGDQLRFLLDGMVSGDGAETQKRGSPEGESMQPADLFHKSSRGRARGAQKDQPSTNAESLMNAMNLQMQTIKSAQEAPQRDANIDQLASKNEPKPVEKVGKPTSESKGRRRSQDKPAPKGRGGPLKQRPSGGTVKGGAAKGFGSGPLQRKASISKQESSDADGILQQLLSGVGPVPEQRASVGDPAAMVEPAGAQNRMNTPESAPPQNRDSSSDILGIMKRKNSQPKPKGRGKEQVANFDVFSQLGAQYTIGAEKATVNSTDNTIDSGAAMDAATDTASSLKKAPSQREQSGAAAGSKGKKETSNASSAEPDAMVETRIRTKQLTEKIPWISQRTIHNLTGVSQSVVSNWIRGNGPSKSEKVKVICNTMNRVLPILTEKAEKHQTLESFEQEEGVTLAKLALEPGSEKQEVPKEASSSGKGSSSVPSMTGAPNTDFMQMSREFERVDEFSESLLAETLTQEPTSNSGAVINDDKAGARPDAGSQGIDMSLFFGDPRGHGLDESKVFGFSFDEVLGMHQE</sequence>
<feature type="compositionally biased region" description="Basic residues" evidence="1">
    <location>
        <begin position="121"/>
        <end position="144"/>
    </location>
</feature>
<feature type="compositionally biased region" description="Low complexity" evidence="1">
    <location>
        <begin position="518"/>
        <end position="586"/>
    </location>
</feature>
<feature type="compositionally biased region" description="Polar residues" evidence="1">
    <location>
        <begin position="193"/>
        <end position="208"/>
    </location>
</feature>
<name>A0AAV8ULX6_9RHOD</name>
<feature type="compositionally biased region" description="Polar residues" evidence="1">
    <location>
        <begin position="1055"/>
        <end position="1064"/>
    </location>
</feature>
<feature type="compositionally biased region" description="Polar residues" evidence="1">
    <location>
        <begin position="1087"/>
        <end position="1098"/>
    </location>
</feature>
<feature type="compositionally biased region" description="Polar residues" evidence="1">
    <location>
        <begin position="826"/>
        <end position="844"/>
    </location>
</feature>
<proteinExistence type="predicted"/>
<gene>
    <name evidence="2" type="ORF">NDN08_006339</name>
</gene>
<feature type="region of interest" description="Disordered" evidence="1">
    <location>
        <begin position="1032"/>
        <end position="1064"/>
    </location>
</feature>
<feature type="compositionally biased region" description="Polar residues" evidence="1">
    <location>
        <begin position="487"/>
        <end position="501"/>
    </location>
</feature>
<dbReference type="AlphaFoldDB" id="A0AAV8ULX6"/>
<feature type="compositionally biased region" description="Polar residues" evidence="1">
    <location>
        <begin position="345"/>
        <end position="354"/>
    </location>
</feature>
<reference evidence="2 3" key="1">
    <citation type="journal article" date="2023" name="Nat. Commun.">
        <title>Origin of minicircular mitochondrial genomes in red algae.</title>
        <authorList>
            <person name="Lee Y."/>
            <person name="Cho C.H."/>
            <person name="Lee Y.M."/>
            <person name="Park S.I."/>
            <person name="Yang J.H."/>
            <person name="West J.A."/>
            <person name="Bhattacharya D."/>
            <person name="Yoon H.S."/>
        </authorList>
    </citation>
    <scope>NUCLEOTIDE SEQUENCE [LARGE SCALE GENOMIC DNA]</scope>
    <source>
        <strain evidence="2 3">CCMP1338</strain>
        <tissue evidence="2">Whole cell</tissue>
    </source>
</reference>
<feature type="compositionally biased region" description="Polar residues" evidence="1">
    <location>
        <begin position="63"/>
        <end position="73"/>
    </location>
</feature>
<feature type="region of interest" description="Disordered" evidence="1">
    <location>
        <begin position="324"/>
        <end position="382"/>
    </location>
</feature>
<feature type="region of interest" description="Disordered" evidence="1">
    <location>
        <begin position="906"/>
        <end position="945"/>
    </location>
</feature>
<feature type="compositionally biased region" description="Polar residues" evidence="1">
    <location>
        <begin position="404"/>
        <end position="415"/>
    </location>
</feature>
<evidence type="ECO:0000313" key="2">
    <source>
        <dbReference type="EMBL" id="KAJ8903024.1"/>
    </source>
</evidence>
<feature type="compositionally biased region" description="Polar residues" evidence="1">
    <location>
        <begin position="606"/>
        <end position="619"/>
    </location>
</feature>
<keyword evidence="3" id="KW-1185">Reference proteome</keyword>
<feature type="region of interest" description="Disordered" evidence="1">
    <location>
        <begin position="62"/>
        <end position="208"/>
    </location>
</feature>
<feature type="region of interest" description="Disordered" evidence="1">
    <location>
        <begin position="221"/>
        <end position="252"/>
    </location>
</feature>
<feature type="compositionally biased region" description="Basic residues" evidence="1">
    <location>
        <begin position="849"/>
        <end position="860"/>
    </location>
</feature>
<evidence type="ECO:0000313" key="3">
    <source>
        <dbReference type="Proteomes" id="UP001157974"/>
    </source>
</evidence>
<feature type="compositionally biased region" description="Basic and acidic residues" evidence="1">
    <location>
        <begin position="721"/>
        <end position="747"/>
    </location>
</feature>
<feature type="compositionally biased region" description="Polar residues" evidence="1">
    <location>
        <begin position="231"/>
        <end position="247"/>
    </location>
</feature>